<keyword evidence="1" id="KW-0304">Gas vesicle</keyword>
<evidence type="ECO:0000256" key="1">
    <source>
        <dbReference type="ARBA" id="ARBA00022987"/>
    </source>
</evidence>
<dbReference type="PANTHER" id="PTHR36852">
    <property type="entry name" value="PROTEIN GVPL 2"/>
    <property type="match status" value="1"/>
</dbReference>
<dbReference type="Pfam" id="PF06386">
    <property type="entry name" value="GvpL_GvpF"/>
    <property type="match status" value="1"/>
</dbReference>
<dbReference type="Proteomes" id="UP000754710">
    <property type="component" value="Unassembled WGS sequence"/>
</dbReference>
<sequence>MSETGLYCYAITRGLDPAALEGSAGIAGAPLRLVEHGGLEAVVSEVDLAEFGEEGLRRNLEDLGWLESVATTHDAVARLASEQVPTAPLRLATVFLGADSVRARLGEWHDAASRALDRIEGRGEWSVKAYVDVDAQETPAAEQEPAEEMGAGRAYLLKRRAATQRREASAQAGAELAEEIHAALAGGTVLSRRLAPQDRRLTGHTGEMVLNGTYLVDASGVAAFKDLVARLASEHPRVRLEVGGPWPPYTFASLDPQ</sequence>
<dbReference type="RefSeq" id="WP_221025131.1">
    <property type="nucleotide sequence ID" value="NZ_JAIEZQ010000002.1"/>
</dbReference>
<comment type="caution">
    <text evidence="4">The sequence shown here is derived from an EMBL/GenBank/DDBJ whole genome shotgun (WGS) entry which is preliminary data.</text>
</comment>
<reference evidence="4 5" key="1">
    <citation type="submission" date="2021-08" db="EMBL/GenBank/DDBJ databases">
        <title>Nocardioides bacterium WL0053 sp. nov., isolated from the sediment.</title>
        <authorList>
            <person name="Wang L."/>
            <person name="Zhang D."/>
            <person name="Zhang A."/>
        </authorList>
    </citation>
    <scope>NUCLEOTIDE SEQUENCE [LARGE SCALE GENOMIC DNA]</scope>
    <source>
        <strain evidence="4 5">WL0053</strain>
    </source>
</reference>
<comment type="subcellular location">
    <subcellularLocation>
        <location evidence="2">Gas vesicle</location>
    </subcellularLocation>
</comment>
<protein>
    <submittedName>
        <fullName evidence="4">GvpL/GvpF family gas vesicle protein</fullName>
    </submittedName>
</protein>
<name>A0ABS7RKU9_9ACTN</name>
<dbReference type="InterPro" id="IPR009430">
    <property type="entry name" value="GvpL/GvpF"/>
</dbReference>
<gene>
    <name evidence="4" type="ORF">K1X13_11125</name>
</gene>
<evidence type="ECO:0000313" key="4">
    <source>
        <dbReference type="EMBL" id="MBY9075371.1"/>
    </source>
</evidence>
<proteinExistence type="inferred from homology"/>
<dbReference type="PANTHER" id="PTHR36852:SF1">
    <property type="entry name" value="PROTEIN GVPL 2"/>
    <property type="match status" value="1"/>
</dbReference>
<accession>A0ABS7RKU9</accession>
<comment type="similarity">
    <text evidence="3">Belongs to the gas vesicle GvpF/GvpL family.</text>
</comment>
<organism evidence="4 5">
    <name type="scientific">Nocardioides jiangsuensis</name>
    <dbReference type="NCBI Taxonomy" id="2866161"/>
    <lineage>
        <taxon>Bacteria</taxon>
        <taxon>Bacillati</taxon>
        <taxon>Actinomycetota</taxon>
        <taxon>Actinomycetes</taxon>
        <taxon>Propionibacteriales</taxon>
        <taxon>Nocardioidaceae</taxon>
        <taxon>Nocardioides</taxon>
    </lineage>
</organism>
<keyword evidence="5" id="KW-1185">Reference proteome</keyword>
<evidence type="ECO:0000313" key="5">
    <source>
        <dbReference type="Proteomes" id="UP000754710"/>
    </source>
</evidence>
<evidence type="ECO:0000256" key="3">
    <source>
        <dbReference type="ARBA" id="ARBA00035643"/>
    </source>
</evidence>
<dbReference type="EMBL" id="JAIEZQ010000002">
    <property type="protein sequence ID" value="MBY9075371.1"/>
    <property type="molecule type" value="Genomic_DNA"/>
</dbReference>
<evidence type="ECO:0000256" key="2">
    <source>
        <dbReference type="ARBA" id="ARBA00035108"/>
    </source>
</evidence>